<keyword evidence="9 10" id="KW-0472">Membrane</keyword>
<evidence type="ECO:0000256" key="2">
    <source>
        <dbReference type="ARBA" id="ARBA00004162"/>
    </source>
</evidence>
<accession>A0ABT0P7K9</accession>
<keyword evidence="4" id="KW-1003">Cell membrane</keyword>
<evidence type="ECO:0000256" key="3">
    <source>
        <dbReference type="ARBA" id="ARBA00008281"/>
    </source>
</evidence>
<dbReference type="Proteomes" id="UP001523003">
    <property type="component" value="Unassembled WGS sequence"/>
</dbReference>
<evidence type="ECO:0000313" key="11">
    <source>
        <dbReference type="EMBL" id="MCL6229453.1"/>
    </source>
</evidence>
<sequence length="166" mass="18417">MAEEPKKEKNIVQQKNSLKIFLVVIFVLTLVAVASGWFLGAWVSREMAPTSSNFKELPVTKIPENLIAADSHIVILPPILTNIAVPENAWIRMEVSLVIKPDENIEATLTADISNDFLAFLRQVTIDQIKGPSGLMNLRTDLLDRARIRSGDKVSNILISSLVVEQ</sequence>
<evidence type="ECO:0000256" key="10">
    <source>
        <dbReference type="RuleBase" id="RU364125"/>
    </source>
</evidence>
<keyword evidence="11" id="KW-0282">Flagellum</keyword>
<name>A0ABT0P7K9_9HYPH</name>
<dbReference type="InterPro" id="IPR005503">
    <property type="entry name" value="FliL"/>
</dbReference>
<keyword evidence="12" id="KW-1185">Reference proteome</keyword>
<keyword evidence="11" id="KW-0969">Cilium</keyword>
<keyword evidence="7 10" id="KW-0283">Flagellar rotation</keyword>
<evidence type="ECO:0000256" key="6">
    <source>
        <dbReference type="ARBA" id="ARBA00022692"/>
    </source>
</evidence>
<dbReference type="RefSeq" id="WP_249675655.1">
    <property type="nucleotide sequence ID" value="NZ_JAMCOF010000002.1"/>
</dbReference>
<evidence type="ECO:0000313" key="12">
    <source>
        <dbReference type="Proteomes" id="UP001523003"/>
    </source>
</evidence>
<organism evidence="11 12">
    <name type="scientific">Bartonella bilalgolemii</name>
    <dbReference type="NCBI Taxonomy" id="2942911"/>
    <lineage>
        <taxon>Bacteria</taxon>
        <taxon>Pseudomonadati</taxon>
        <taxon>Pseudomonadota</taxon>
        <taxon>Alphaproteobacteria</taxon>
        <taxon>Hyphomicrobiales</taxon>
        <taxon>Bartonellaceae</taxon>
        <taxon>Bartonella</taxon>
    </lineage>
</organism>
<keyword evidence="11" id="KW-0966">Cell projection</keyword>
<feature type="transmembrane region" description="Helical" evidence="10">
    <location>
        <begin position="20"/>
        <end position="43"/>
    </location>
</feature>
<reference evidence="11 12" key="1">
    <citation type="submission" date="2022-05" db="EMBL/GenBank/DDBJ databases">
        <title>Description of the Bartonella bilalgolemii sp. nov. Isolated from Apodemus uralensis (Pallas 1811).</title>
        <authorList>
            <person name="Zgheib R."/>
            <person name="Celebi B."/>
        </authorList>
    </citation>
    <scope>NUCLEOTIDE SEQUENCE [LARGE SCALE GENOMIC DNA]</scope>
    <source>
        <strain evidence="11 12">G70</strain>
    </source>
</reference>
<evidence type="ECO:0000256" key="4">
    <source>
        <dbReference type="ARBA" id="ARBA00022475"/>
    </source>
</evidence>
<evidence type="ECO:0000256" key="9">
    <source>
        <dbReference type="ARBA" id="ARBA00023136"/>
    </source>
</evidence>
<proteinExistence type="inferred from homology"/>
<dbReference type="Pfam" id="PF03748">
    <property type="entry name" value="FliL"/>
    <property type="match status" value="1"/>
</dbReference>
<protein>
    <recommendedName>
        <fullName evidence="10">Flagellar protein FliL</fullName>
    </recommendedName>
</protein>
<evidence type="ECO:0000256" key="5">
    <source>
        <dbReference type="ARBA" id="ARBA00022500"/>
    </source>
</evidence>
<comment type="subcellular location">
    <subcellularLocation>
        <location evidence="10">Cell inner membrane</location>
    </subcellularLocation>
    <subcellularLocation>
        <location evidence="2">Cell membrane</location>
        <topology evidence="2">Single-pass membrane protein</topology>
    </subcellularLocation>
</comment>
<keyword evidence="8 10" id="KW-1133">Transmembrane helix</keyword>
<comment type="function">
    <text evidence="1 10">Controls the rotational direction of flagella during chemotaxis.</text>
</comment>
<evidence type="ECO:0000256" key="7">
    <source>
        <dbReference type="ARBA" id="ARBA00022779"/>
    </source>
</evidence>
<keyword evidence="10" id="KW-0997">Cell inner membrane</keyword>
<evidence type="ECO:0000256" key="8">
    <source>
        <dbReference type="ARBA" id="ARBA00022989"/>
    </source>
</evidence>
<gene>
    <name evidence="11" type="ORF">M4Z11_02330</name>
</gene>
<keyword evidence="6 10" id="KW-0812">Transmembrane</keyword>
<comment type="similarity">
    <text evidence="3 10">Belongs to the FliL family.</text>
</comment>
<evidence type="ECO:0000256" key="1">
    <source>
        <dbReference type="ARBA" id="ARBA00002254"/>
    </source>
</evidence>
<comment type="caution">
    <text evidence="11">The sequence shown here is derived from an EMBL/GenBank/DDBJ whole genome shotgun (WGS) entry which is preliminary data.</text>
</comment>
<dbReference type="EMBL" id="JAMCOF010000002">
    <property type="protein sequence ID" value="MCL6229453.1"/>
    <property type="molecule type" value="Genomic_DNA"/>
</dbReference>
<keyword evidence="5 10" id="KW-0145">Chemotaxis</keyword>